<evidence type="ECO:0000256" key="6">
    <source>
        <dbReference type="ARBA" id="ARBA00023163"/>
    </source>
</evidence>
<evidence type="ECO:0000256" key="7">
    <source>
        <dbReference type="ARBA" id="ARBA00023242"/>
    </source>
</evidence>
<dbReference type="GO" id="GO:0016592">
    <property type="term" value="C:mediator complex"/>
    <property type="evidence" value="ECO:0007669"/>
    <property type="project" value="InterPro"/>
</dbReference>
<name>A0A9Q8L7W3_PASFU</name>
<evidence type="ECO:0000313" key="11">
    <source>
        <dbReference type="EMBL" id="UJO12530.1"/>
    </source>
</evidence>
<dbReference type="AlphaFoldDB" id="A0A9Q8L7W3"/>
<keyword evidence="7 9" id="KW-0539">Nucleus</keyword>
<evidence type="ECO:0000256" key="9">
    <source>
        <dbReference type="RuleBase" id="RU364149"/>
    </source>
</evidence>
<dbReference type="PANTHER" id="PTHR13224:SF6">
    <property type="entry name" value="MEDIATOR OF RNA POLYMERASE II TRANSCRIPTION SUBUNIT 16"/>
    <property type="match status" value="1"/>
</dbReference>
<proteinExistence type="inferred from homology"/>
<dbReference type="GO" id="GO:0045893">
    <property type="term" value="P:positive regulation of DNA-templated transcription"/>
    <property type="evidence" value="ECO:0007669"/>
    <property type="project" value="TreeGrafter"/>
</dbReference>
<comment type="subunit">
    <text evidence="9">Component of the Mediator complex.</text>
</comment>
<protein>
    <recommendedName>
        <fullName evidence="3 9">Mediator of RNA polymerase II transcription subunit 16</fullName>
    </recommendedName>
    <alternativeName>
        <fullName evidence="8 9">Mediator complex subunit 16</fullName>
    </alternativeName>
</protein>
<comment type="function">
    <text evidence="9">Component of the Mediator complex, a coactivator involved in the regulated transcription of nearly all RNA polymerase II-dependent genes. Mediator functions as a bridge to convey information from gene-specific regulatory proteins to the basal RNA polymerase II transcription machinery. Mediator is recruited to promoters by direct interactions with regulatory proteins and serves as a scaffold for the assembly of a functional preinitiation complex with RNA polymerase II and the general transcription factors.</text>
</comment>
<sequence>MRLSLHQATTKAMDSTTIDEPALADAGIMDTTMDDLFGDVADGLGADLTGDLTGTLDGGLNGALSVSLPQVPLPTESILRIDELRSRGCCSKLAWANTGSIVRISEDGSRVTFHAMIRDAKAASWKISDENKHVIDAPNGRKFVHVQFSGLGMDLAIADHVGGLHMYTLLGALGRMGPAPGDYQRAAGPMTELNAVVGLHFLPLFPTELRGPYLDPAVKNGEKWQVTMRNRDQPNLRAHHPAEGKHALLHITRSGVFTLLYQNEGLGWQSTSIPLEPIRSSNDLISHADICDDGADLLAITFDNASRFRLYRISISWNATQHTRGPNLNFTVVAPALQVHHLTASENIHVPRADFARLTQLRLVPVVHEAAQLGPTLPTIVAIFTHIDVPTDPSGGQQSFSIVSRWHIETLTPSLHDSFKKLKPGGDATSVLNPITVLRQQADAVLDKVVLCFGSIIYDTIFAFGTSDGGLDLRDRHSMAELHFSGDTGTVSGLPQAGFAHLTGSQNVHVAMSADGAALALFQPGGKLVGQCMAFTHGWQVVNDNGKPLVEAAAACVAREFTLLSLQNISNDEALSLLPHDATPDLKAMIVKMILRFVNRPPVDAMDQMTKQQMFILREPLVPRSLSAQLAMGTNHKTGARDAGAQFAFIMLSLRVVAATLMQTLMKPDPRVQTPETLVSLHSVIEWFTNLMIYIVQTFVEVKRTSKQDVTPVQAFSQLRGSETNVALHILLCTFTRVAIRFSLPLVQKYFHFLQGVQERARTVKDRQQISASLEMASKLPFKYHEFEKLVLEFDQAIRDAMAKNDVSADRRADLEVAMMVDGLIPTELESVASDLLETVLPKLTGSMDMSKLYFWQTEPLGIQSNRPVAGKHIDVIRKLPIATDAALRHCRHCGSVMEDLPQEKQREMPPWLLHAQRHCVCMNYWLLL</sequence>
<dbReference type="Pfam" id="PF11635">
    <property type="entry name" value="Med16_N"/>
    <property type="match status" value="1"/>
</dbReference>
<reference evidence="11" key="1">
    <citation type="submission" date="2021-12" db="EMBL/GenBank/DDBJ databases">
        <authorList>
            <person name="Zaccaron A."/>
            <person name="Stergiopoulos I."/>
        </authorList>
    </citation>
    <scope>NUCLEOTIDE SEQUENCE</scope>
    <source>
        <strain evidence="11">Race5_Kim</strain>
    </source>
</reference>
<dbReference type="EMBL" id="CP090163">
    <property type="protein sequence ID" value="UJO12530.1"/>
    <property type="molecule type" value="Genomic_DNA"/>
</dbReference>
<dbReference type="Proteomes" id="UP000756132">
    <property type="component" value="Chromosome 1"/>
</dbReference>
<evidence type="ECO:0000313" key="12">
    <source>
        <dbReference type="Proteomes" id="UP000756132"/>
    </source>
</evidence>
<comment type="similarity">
    <text evidence="2 9">Belongs to the Mediator complex subunit 16 family.</text>
</comment>
<organism evidence="11 12">
    <name type="scientific">Passalora fulva</name>
    <name type="common">Tomato leaf mold</name>
    <name type="synonym">Cladosporium fulvum</name>
    <dbReference type="NCBI Taxonomy" id="5499"/>
    <lineage>
        <taxon>Eukaryota</taxon>
        <taxon>Fungi</taxon>
        <taxon>Dikarya</taxon>
        <taxon>Ascomycota</taxon>
        <taxon>Pezizomycotina</taxon>
        <taxon>Dothideomycetes</taxon>
        <taxon>Dothideomycetidae</taxon>
        <taxon>Mycosphaerellales</taxon>
        <taxon>Mycosphaerellaceae</taxon>
        <taxon>Fulvia</taxon>
    </lineage>
</organism>
<keyword evidence="6 9" id="KW-0804">Transcription</keyword>
<dbReference type="InterPro" id="IPR021665">
    <property type="entry name" value="Mediator_Med16_N"/>
</dbReference>
<feature type="domain" description="Mediator complex subunit Med16 N-terminal" evidence="10">
    <location>
        <begin position="231"/>
        <end position="500"/>
    </location>
</feature>
<evidence type="ECO:0000256" key="8">
    <source>
        <dbReference type="ARBA" id="ARBA00032015"/>
    </source>
</evidence>
<evidence type="ECO:0000256" key="1">
    <source>
        <dbReference type="ARBA" id="ARBA00004123"/>
    </source>
</evidence>
<accession>A0A9Q8L7W3</accession>
<gene>
    <name evidence="9" type="primary">MED16</name>
    <name evidence="11" type="ORF">CLAFUR5_01202</name>
</gene>
<dbReference type="InterPro" id="IPR048338">
    <property type="entry name" value="Mediator_Med16"/>
</dbReference>
<keyword evidence="12" id="KW-1185">Reference proteome</keyword>
<evidence type="ECO:0000256" key="3">
    <source>
        <dbReference type="ARBA" id="ARBA00019614"/>
    </source>
</evidence>
<reference evidence="11" key="2">
    <citation type="journal article" date="2022" name="Microb. Genom.">
        <title>A chromosome-scale genome assembly of the tomato pathogen Cladosporium fulvum reveals a compartmentalized genome architecture and the presence of a dispensable chromosome.</title>
        <authorList>
            <person name="Zaccaron A.Z."/>
            <person name="Chen L.H."/>
            <person name="Samaras A."/>
            <person name="Stergiopoulos I."/>
        </authorList>
    </citation>
    <scope>NUCLEOTIDE SEQUENCE</scope>
    <source>
        <strain evidence="11">Race5_Kim</strain>
    </source>
</reference>
<evidence type="ECO:0000256" key="5">
    <source>
        <dbReference type="ARBA" id="ARBA00023159"/>
    </source>
</evidence>
<evidence type="ECO:0000256" key="2">
    <source>
        <dbReference type="ARBA" id="ARBA00006543"/>
    </source>
</evidence>
<keyword evidence="4 9" id="KW-0805">Transcription regulation</keyword>
<dbReference type="OrthoDB" id="4139168at2759"/>
<keyword evidence="5 9" id="KW-0010">Activator</keyword>
<evidence type="ECO:0000256" key="4">
    <source>
        <dbReference type="ARBA" id="ARBA00023015"/>
    </source>
</evidence>
<evidence type="ECO:0000259" key="10">
    <source>
        <dbReference type="Pfam" id="PF11635"/>
    </source>
</evidence>
<comment type="subcellular location">
    <subcellularLocation>
        <location evidence="1 9">Nucleus</location>
    </subcellularLocation>
</comment>
<dbReference type="PANTHER" id="PTHR13224">
    <property type="entry name" value="THYROID HORMONE RECEPTOR-ASSOCIATED PROTEIN-RELATED"/>
    <property type="match status" value="1"/>
</dbReference>